<dbReference type="Pfam" id="PF08666">
    <property type="entry name" value="SAF"/>
    <property type="match status" value="1"/>
</dbReference>
<proteinExistence type="predicted"/>
<evidence type="ECO:0000256" key="1">
    <source>
        <dbReference type="SAM" id="Phobius"/>
    </source>
</evidence>
<keyword evidence="1" id="KW-0472">Membrane</keyword>
<feature type="domain" description="SAF" evidence="2">
    <location>
        <begin position="39"/>
        <end position="101"/>
    </location>
</feature>
<organism evidence="3 4">
    <name type="scientific">Ferviditalea candida</name>
    <dbReference type="NCBI Taxonomy" id="3108399"/>
    <lineage>
        <taxon>Bacteria</taxon>
        <taxon>Bacillati</taxon>
        <taxon>Bacillota</taxon>
        <taxon>Bacilli</taxon>
        <taxon>Bacillales</taxon>
        <taxon>Paenibacillaceae</taxon>
        <taxon>Ferviditalea</taxon>
    </lineage>
</organism>
<protein>
    <submittedName>
        <fullName evidence="3">Flp pilus assembly protein CpaB</fullName>
    </submittedName>
</protein>
<keyword evidence="1" id="KW-1133">Transmembrane helix</keyword>
<keyword evidence="4" id="KW-1185">Reference proteome</keyword>
<dbReference type="NCBIfam" id="TIGR03177">
    <property type="entry name" value="pilus_cpaB"/>
    <property type="match status" value="1"/>
</dbReference>
<gene>
    <name evidence="3" type="primary">cpaB</name>
    <name evidence="3" type="ORF">VF724_01210</name>
</gene>
<accession>A0ABU5ZF12</accession>
<dbReference type="SMART" id="SM00858">
    <property type="entry name" value="SAF"/>
    <property type="match status" value="1"/>
</dbReference>
<evidence type="ECO:0000259" key="2">
    <source>
        <dbReference type="SMART" id="SM00858"/>
    </source>
</evidence>
<reference evidence="3" key="1">
    <citation type="submission" date="2023-12" db="EMBL/GenBank/DDBJ databases">
        <title>Fervidustalea candida gen. nov., sp. nov., a novel member of the family Paenibacillaceae isolated from a geothermal area.</title>
        <authorList>
            <person name="Li W.-J."/>
            <person name="Jiao J.-Y."/>
            <person name="Chen Y."/>
        </authorList>
    </citation>
    <scope>NUCLEOTIDE SEQUENCE</scope>
    <source>
        <strain evidence="3">SYSU GA230002</strain>
    </source>
</reference>
<sequence>MRSKIILIMAILMGLATTLLFYKYVSKFNNMAPEDVHAVEVLTAKGPIHKNQMISSDMIEKIAVPDQGIYKQAVKEGGQAIGKFALQEIAQGEPILAERLGTVKEESLVVSKKVKEGMRAVSIGVNFVQSVSNLIEPEDFVDVILTEKPKDAPEPQSSIVLENVHVLAVGRRMVEATKDTAYVEYSSATLEVELKDAVKLVNSAAKGSLQLILHSKLVPPAADTNGKGVMQNAK</sequence>
<dbReference type="InterPro" id="IPR013974">
    <property type="entry name" value="SAF"/>
</dbReference>
<evidence type="ECO:0000313" key="3">
    <source>
        <dbReference type="EMBL" id="MEB3100276.1"/>
    </source>
</evidence>
<dbReference type="InterPro" id="IPR017592">
    <property type="entry name" value="Pilus_assmbl_Flp-typ_CpaB"/>
</dbReference>
<dbReference type="Pfam" id="PF16976">
    <property type="entry name" value="RcpC"/>
    <property type="match status" value="1"/>
</dbReference>
<dbReference type="Proteomes" id="UP001310386">
    <property type="component" value="Unassembled WGS sequence"/>
</dbReference>
<name>A0ABU5ZF12_9BACL</name>
<feature type="transmembrane region" description="Helical" evidence="1">
    <location>
        <begin position="6"/>
        <end position="25"/>
    </location>
</feature>
<evidence type="ECO:0000313" key="4">
    <source>
        <dbReference type="Proteomes" id="UP001310386"/>
    </source>
</evidence>
<dbReference type="EMBL" id="JAYJLD010000001">
    <property type="protein sequence ID" value="MEB3100276.1"/>
    <property type="molecule type" value="Genomic_DNA"/>
</dbReference>
<dbReference type="RefSeq" id="WP_371752374.1">
    <property type="nucleotide sequence ID" value="NZ_JAYJLD010000001.1"/>
</dbReference>
<dbReference type="CDD" id="cd11614">
    <property type="entry name" value="SAF_CpaB_FlgA_like"/>
    <property type="match status" value="1"/>
</dbReference>
<dbReference type="InterPro" id="IPR031571">
    <property type="entry name" value="RcpC_dom"/>
</dbReference>
<keyword evidence="1" id="KW-0812">Transmembrane</keyword>
<comment type="caution">
    <text evidence="3">The sequence shown here is derived from an EMBL/GenBank/DDBJ whole genome shotgun (WGS) entry which is preliminary data.</text>
</comment>